<dbReference type="Proteomes" id="UP000189670">
    <property type="component" value="Unassembled WGS sequence"/>
</dbReference>
<proteinExistence type="predicted"/>
<gene>
    <name evidence="2" type="ORF">OMM_12086</name>
</gene>
<keyword evidence="1" id="KW-1133">Transmembrane helix</keyword>
<dbReference type="EMBL" id="ATBP01001618">
    <property type="protein sequence ID" value="ETR66994.1"/>
    <property type="molecule type" value="Genomic_DNA"/>
</dbReference>
<keyword evidence="1" id="KW-0812">Transmembrane</keyword>
<feature type="non-terminal residue" evidence="2">
    <location>
        <position position="142"/>
    </location>
</feature>
<accession>A0A1V1NWR0</accession>
<evidence type="ECO:0000256" key="1">
    <source>
        <dbReference type="SAM" id="Phobius"/>
    </source>
</evidence>
<sequence>MTLIFVNEPQLSGPQSSGSCNKIFDQSGPQSSWSCNKIFDHIRAKQEDAIIYPKIKITLKGCESATTEFITKYIKKSLEKFFQHNGFLEPYSRKIDVKITSSFKRMSLFISNNWQWIGSTLTTIFVAWYTVYLTKKRNKNKP</sequence>
<comment type="caution">
    <text evidence="2">The sequence shown here is derived from an EMBL/GenBank/DDBJ whole genome shotgun (WGS) entry which is preliminary data.</text>
</comment>
<keyword evidence="1" id="KW-0472">Membrane</keyword>
<name>A0A1V1NWR0_9BACT</name>
<organism evidence="2 3">
    <name type="scientific">Candidatus Magnetoglobus multicellularis str. Araruama</name>
    <dbReference type="NCBI Taxonomy" id="890399"/>
    <lineage>
        <taxon>Bacteria</taxon>
        <taxon>Pseudomonadati</taxon>
        <taxon>Thermodesulfobacteriota</taxon>
        <taxon>Desulfobacteria</taxon>
        <taxon>Desulfobacterales</taxon>
        <taxon>Desulfobacteraceae</taxon>
        <taxon>Candidatus Magnetoglobus</taxon>
    </lineage>
</organism>
<evidence type="ECO:0000313" key="3">
    <source>
        <dbReference type="Proteomes" id="UP000189670"/>
    </source>
</evidence>
<reference evidence="3" key="1">
    <citation type="submission" date="2012-11" db="EMBL/GenBank/DDBJ databases">
        <authorList>
            <person name="Lucero-Rivera Y.E."/>
            <person name="Tovar-Ramirez D."/>
        </authorList>
    </citation>
    <scope>NUCLEOTIDE SEQUENCE [LARGE SCALE GENOMIC DNA]</scope>
    <source>
        <strain evidence="3">Araruama</strain>
    </source>
</reference>
<evidence type="ECO:0000313" key="2">
    <source>
        <dbReference type="EMBL" id="ETR66994.1"/>
    </source>
</evidence>
<feature type="transmembrane region" description="Helical" evidence="1">
    <location>
        <begin position="114"/>
        <end position="133"/>
    </location>
</feature>
<dbReference type="AlphaFoldDB" id="A0A1V1NWR0"/>
<protein>
    <submittedName>
        <fullName evidence="2">Uncharacterized protein</fullName>
    </submittedName>
</protein>